<dbReference type="GO" id="GO:0016791">
    <property type="term" value="F:phosphatase activity"/>
    <property type="evidence" value="ECO:0007669"/>
    <property type="project" value="TreeGrafter"/>
</dbReference>
<dbReference type="PIRSF" id="PIRSF000883">
    <property type="entry name" value="Pesterase_MJ0912"/>
    <property type="match status" value="1"/>
</dbReference>
<sequence length="219" mass="24047">MRIGVISDIHANKIAFDAVLAAMPPVDQIVCAGDVVGYNPWPTACINRIRQESIPAVMGNHDRAVSAGTQFRFGGQAAAGVEYTMTQLDSDAIEWLGGRPTTRTLLDNRVKIVHGHPDDPDRYTYPSEFTQSMLDTEEVLITGHTHVQGHKIFNDGIVMNPGSVGQPRDGDPDAAFSVVDLDDWSVKQQRVSYDIDAVVESVRETTLPDQIGERLYDGR</sequence>
<dbReference type="PANTHER" id="PTHR42850">
    <property type="entry name" value="METALLOPHOSPHOESTERASE"/>
    <property type="match status" value="1"/>
</dbReference>
<dbReference type="Gene3D" id="3.60.21.10">
    <property type="match status" value="1"/>
</dbReference>
<evidence type="ECO:0000259" key="1">
    <source>
        <dbReference type="Pfam" id="PF12850"/>
    </source>
</evidence>
<gene>
    <name evidence="2" type="ORF">J07HQW2_02388</name>
</gene>
<dbReference type="GO" id="GO:0005737">
    <property type="term" value="C:cytoplasm"/>
    <property type="evidence" value="ECO:0007669"/>
    <property type="project" value="TreeGrafter"/>
</dbReference>
<reference evidence="2 3" key="1">
    <citation type="journal article" date="2013" name="PLoS ONE">
        <title>Assembly-driven community genomics of a hypersaline microbial ecosystem.</title>
        <authorList>
            <person name="Podell S."/>
            <person name="Ugalde J.A."/>
            <person name="Narasingarao P."/>
            <person name="Banfield J.F."/>
            <person name="Heidelberg K.B."/>
            <person name="Allen E.E."/>
        </authorList>
    </citation>
    <scope>NUCLEOTIDE SEQUENCE [LARGE SCALE GENOMIC DNA]</scope>
    <source>
        <strain evidence="3">J07HQW2</strain>
    </source>
</reference>
<dbReference type="Proteomes" id="UP000030710">
    <property type="component" value="Unassembled WGS sequence"/>
</dbReference>
<name>U1NGI3_9EURY</name>
<dbReference type="eggNOG" id="arCOG01143">
    <property type="taxonomic scope" value="Archaea"/>
</dbReference>
<evidence type="ECO:0000313" key="3">
    <source>
        <dbReference type="Proteomes" id="UP000030710"/>
    </source>
</evidence>
<dbReference type="Pfam" id="PF12850">
    <property type="entry name" value="Metallophos_2"/>
    <property type="match status" value="1"/>
</dbReference>
<organism evidence="2 3">
    <name type="scientific">Haloquadratum walsbyi J07HQW2</name>
    <dbReference type="NCBI Taxonomy" id="1238425"/>
    <lineage>
        <taxon>Archaea</taxon>
        <taxon>Methanobacteriati</taxon>
        <taxon>Methanobacteriota</taxon>
        <taxon>Stenosarchaea group</taxon>
        <taxon>Halobacteria</taxon>
        <taxon>Halobacteriales</taxon>
        <taxon>Haloferacaceae</taxon>
        <taxon>Haloquadratum</taxon>
    </lineage>
</organism>
<dbReference type="AlphaFoldDB" id="U1NGI3"/>
<dbReference type="RefSeq" id="WP_021055400.1">
    <property type="nucleotide sequence ID" value="NZ_KE356561.1"/>
</dbReference>
<feature type="domain" description="Calcineurin-like phosphoesterase" evidence="1">
    <location>
        <begin position="1"/>
        <end position="182"/>
    </location>
</feature>
<dbReference type="PANTHER" id="PTHR42850:SF2">
    <property type="entry name" value="BLL5683 PROTEIN"/>
    <property type="match status" value="1"/>
</dbReference>
<proteinExistence type="predicted"/>
<dbReference type="STRING" id="1238425.J07HQW2_02388"/>
<dbReference type="InterPro" id="IPR024654">
    <property type="entry name" value="Calcineurin-like_PHP_lpxH"/>
</dbReference>
<evidence type="ECO:0000313" key="2">
    <source>
        <dbReference type="EMBL" id="ERG95928.1"/>
    </source>
</evidence>
<dbReference type="SUPFAM" id="SSF56300">
    <property type="entry name" value="Metallo-dependent phosphatases"/>
    <property type="match status" value="1"/>
</dbReference>
<dbReference type="EMBL" id="KE356561">
    <property type="protein sequence ID" value="ERG95928.1"/>
    <property type="molecule type" value="Genomic_DNA"/>
</dbReference>
<dbReference type="InterPro" id="IPR050126">
    <property type="entry name" value="Ap4A_hydrolase"/>
</dbReference>
<protein>
    <submittedName>
        <fullName evidence="2">Putative phosphoesterase</fullName>
    </submittedName>
</protein>
<dbReference type="InterPro" id="IPR029052">
    <property type="entry name" value="Metallo-depent_PP-like"/>
</dbReference>
<dbReference type="InterPro" id="IPR011152">
    <property type="entry name" value="Pesterase_MJ0912"/>
</dbReference>
<dbReference type="HOGENOM" id="CLU_074761_1_1_2"/>
<accession>U1NGI3</accession>